<keyword evidence="2" id="KW-1185">Reference proteome</keyword>
<proteinExistence type="predicted"/>
<dbReference type="RefSeq" id="WP_203304067.1">
    <property type="nucleotide sequence ID" value="NZ_JAAEBW010000052.1"/>
</dbReference>
<organism evidence="1 2">
    <name type="scientific">Pseudomonas weihenstephanensis</name>
    <dbReference type="NCBI Taxonomy" id="1608994"/>
    <lineage>
        <taxon>Bacteria</taxon>
        <taxon>Pseudomonadati</taxon>
        <taxon>Pseudomonadota</taxon>
        <taxon>Gammaproteobacteria</taxon>
        <taxon>Pseudomonadales</taxon>
        <taxon>Pseudomonadaceae</taxon>
        <taxon>Pseudomonas</taxon>
    </lineage>
</organism>
<dbReference type="Proteomes" id="UP000809529">
    <property type="component" value="Unassembled WGS sequence"/>
</dbReference>
<gene>
    <name evidence="1" type="ORF">GYN02_23630</name>
</gene>
<dbReference type="EMBL" id="JAAEBW010000052">
    <property type="protein sequence ID" value="MBM1198147.1"/>
    <property type="molecule type" value="Genomic_DNA"/>
</dbReference>
<evidence type="ECO:0000313" key="1">
    <source>
        <dbReference type="EMBL" id="MBM1198147.1"/>
    </source>
</evidence>
<reference evidence="1 2" key="1">
    <citation type="submission" date="2020-01" db="EMBL/GenBank/DDBJ databases">
        <title>Comparative genomics of meat spoilage bacteria.</title>
        <authorList>
            <person name="Hilgarth M."/>
            <person name="Vogel R.F."/>
        </authorList>
    </citation>
    <scope>NUCLEOTIDE SEQUENCE [LARGE SCALE GENOMIC DNA]</scope>
    <source>
        <strain evidence="1 2">TMW2.2077</strain>
    </source>
</reference>
<sequence>MNLYLIENTTAPWGDWGDILWCGVISYDDSMNQYLIDRIGPYTPPAFFSCGNLVVTEQVKNLLEKSDLKGIKFSKEVKKRKIVHLDWMTWDKTKHISHYLDDLGEPEDIIYDRENDKELLASMPNYWLADIPEKINLLLDKASASENPSEYIYIDNSPSVYSDFYQGIERLGCFISPKAKTWLDKHCPNCFKTYPISNK</sequence>
<name>A0ABS1ZNT3_9PSED</name>
<accession>A0ABS1ZNT3</accession>
<comment type="caution">
    <text evidence="1">The sequence shown here is derived from an EMBL/GenBank/DDBJ whole genome shotgun (WGS) entry which is preliminary data.</text>
</comment>
<protein>
    <submittedName>
        <fullName evidence="1">Uncharacterized protein</fullName>
    </submittedName>
</protein>
<evidence type="ECO:0000313" key="2">
    <source>
        <dbReference type="Proteomes" id="UP000809529"/>
    </source>
</evidence>